<dbReference type="PANTHER" id="PTHR11711">
    <property type="entry name" value="ADP RIBOSYLATION FACTOR-RELATED"/>
    <property type="match status" value="1"/>
</dbReference>
<dbReference type="GO" id="GO:0003924">
    <property type="term" value="F:GTPase activity"/>
    <property type="evidence" value="ECO:0007669"/>
    <property type="project" value="InterPro"/>
</dbReference>
<dbReference type="InterPro" id="IPR006689">
    <property type="entry name" value="Small_GTPase_ARF/SAR"/>
</dbReference>
<feature type="binding site" evidence="4">
    <location>
        <position position="33"/>
    </location>
    <ligand>
        <name>Mg(2+)</name>
        <dbReference type="ChEBI" id="CHEBI:18420"/>
    </ligand>
</feature>
<reference evidence="5" key="1">
    <citation type="submission" date="2021-01" db="EMBL/GenBank/DDBJ databases">
        <authorList>
            <person name="Corre E."/>
            <person name="Pelletier E."/>
            <person name="Niang G."/>
            <person name="Scheremetjew M."/>
            <person name="Finn R."/>
            <person name="Kale V."/>
            <person name="Holt S."/>
            <person name="Cochrane G."/>
            <person name="Meng A."/>
            <person name="Brown T."/>
            <person name="Cohen L."/>
        </authorList>
    </citation>
    <scope>NUCLEOTIDE SEQUENCE</scope>
    <source>
        <strain evidence="5">RCC1130</strain>
    </source>
</reference>
<dbReference type="SMART" id="SM00177">
    <property type="entry name" value="ARF"/>
    <property type="match status" value="1"/>
</dbReference>
<sequence length="233" mass="26538">MVLLECCHSLRRCNGRRRTYRVLLMGLSGSGKTQLLYRWKWDKWLEVTPTLSFNVETVRVPLQTVFWWRRRRLCIWDTGGNDSESRPMWRHYMADVDAVVVVIDSADIARLGEAEDECPLRMPATGEQARSAAGLFLQLLVQEDLALVPVLICAHKQDVESSLRASQVRERLRLDEYRHLIRDRAFHLLGTSASTGEGTTEALAWLAAAIDKSKADAQSHAELHSRCASSYRT</sequence>
<keyword evidence="4" id="KW-0479">Metal-binding</keyword>
<dbReference type="AlphaFoldDB" id="A0A7S0IPF9"/>
<organism evidence="5">
    <name type="scientific">Calcidiscus leptoporus</name>
    <dbReference type="NCBI Taxonomy" id="127549"/>
    <lineage>
        <taxon>Eukaryota</taxon>
        <taxon>Haptista</taxon>
        <taxon>Haptophyta</taxon>
        <taxon>Prymnesiophyceae</taxon>
        <taxon>Coccolithales</taxon>
        <taxon>Calcidiscaceae</taxon>
        <taxon>Calcidiscus</taxon>
    </lineage>
</organism>
<dbReference type="SMART" id="SM00178">
    <property type="entry name" value="SAR"/>
    <property type="match status" value="1"/>
</dbReference>
<dbReference type="SUPFAM" id="SSF52540">
    <property type="entry name" value="P-loop containing nucleoside triphosphate hydrolases"/>
    <property type="match status" value="1"/>
</dbReference>
<evidence type="ECO:0000256" key="2">
    <source>
        <dbReference type="ARBA" id="ARBA00023134"/>
    </source>
</evidence>
<evidence type="ECO:0000256" key="1">
    <source>
        <dbReference type="ARBA" id="ARBA00022741"/>
    </source>
</evidence>
<feature type="binding site" evidence="4">
    <location>
        <position position="50"/>
    </location>
    <ligand>
        <name>Mg(2+)</name>
        <dbReference type="ChEBI" id="CHEBI:18420"/>
    </ligand>
</feature>
<dbReference type="InterPro" id="IPR027417">
    <property type="entry name" value="P-loop_NTPase"/>
</dbReference>
<evidence type="ECO:0000256" key="3">
    <source>
        <dbReference type="PIRSR" id="PIRSR606689-1"/>
    </source>
</evidence>
<dbReference type="EMBL" id="HBER01005232">
    <property type="protein sequence ID" value="CAD8527396.1"/>
    <property type="molecule type" value="Transcribed_RNA"/>
</dbReference>
<dbReference type="PROSITE" id="PS51417">
    <property type="entry name" value="ARF"/>
    <property type="match status" value="1"/>
</dbReference>
<dbReference type="Pfam" id="PF00025">
    <property type="entry name" value="Arf"/>
    <property type="match status" value="1"/>
</dbReference>
<evidence type="ECO:0000256" key="4">
    <source>
        <dbReference type="PIRSR" id="PIRSR606689-2"/>
    </source>
</evidence>
<keyword evidence="4" id="KW-0460">Magnesium</keyword>
<dbReference type="GO" id="GO:0046872">
    <property type="term" value="F:metal ion binding"/>
    <property type="evidence" value="ECO:0007669"/>
    <property type="project" value="UniProtKB-KW"/>
</dbReference>
<dbReference type="InterPro" id="IPR024156">
    <property type="entry name" value="Small_GTPase_ARF"/>
</dbReference>
<dbReference type="Gene3D" id="3.40.50.300">
    <property type="entry name" value="P-loop containing nucleotide triphosphate hydrolases"/>
    <property type="match status" value="1"/>
</dbReference>
<keyword evidence="2 3" id="KW-0342">GTP-binding</keyword>
<name>A0A7S0IPF9_9EUKA</name>
<keyword evidence="1 3" id="KW-0547">Nucleotide-binding</keyword>
<dbReference type="PRINTS" id="PR00449">
    <property type="entry name" value="RASTRNSFRMNG"/>
</dbReference>
<protein>
    <submittedName>
        <fullName evidence="5">Uncharacterized protein</fullName>
    </submittedName>
</protein>
<dbReference type="GO" id="GO:0005525">
    <property type="term" value="F:GTP binding"/>
    <property type="evidence" value="ECO:0007669"/>
    <property type="project" value="UniProtKB-KW"/>
</dbReference>
<feature type="binding site" evidence="3">
    <location>
        <begin position="26"/>
        <end position="33"/>
    </location>
    <ligand>
        <name>GTP</name>
        <dbReference type="ChEBI" id="CHEBI:37565"/>
    </ligand>
</feature>
<gene>
    <name evidence="5" type="ORF">CLEP1334_LOCUS2617</name>
</gene>
<proteinExistence type="predicted"/>
<accession>A0A7S0IPF9</accession>
<evidence type="ECO:0000313" key="5">
    <source>
        <dbReference type="EMBL" id="CAD8527396.1"/>
    </source>
</evidence>
<feature type="binding site" evidence="3">
    <location>
        <position position="80"/>
    </location>
    <ligand>
        <name>GTP</name>
        <dbReference type="ChEBI" id="CHEBI:37565"/>
    </ligand>
</feature>